<name>A0A4V3FK82_9ACTN</name>
<dbReference type="Proteomes" id="UP000295151">
    <property type="component" value="Unassembled WGS sequence"/>
</dbReference>
<reference evidence="1 2" key="1">
    <citation type="submission" date="2019-03" db="EMBL/GenBank/DDBJ databases">
        <title>Genomic Encyclopedia of Type Strains, Phase III (KMG-III): the genomes of soil and plant-associated and newly described type strains.</title>
        <authorList>
            <person name="Whitman W."/>
        </authorList>
    </citation>
    <scope>NUCLEOTIDE SEQUENCE [LARGE SCALE GENOMIC DNA]</scope>
    <source>
        <strain evidence="1 2">VKM Ac-2575</strain>
    </source>
</reference>
<comment type="caution">
    <text evidence="1">The sequence shown here is derived from an EMBL/GenBank/DDBJ whole genome shotgun (WGS) entry which is preliminary data.</text>
</comment>
<dbReference type="AlphaFoldDB" id="A0A4V3FK82"/>
<dbReference type="GO" id="GO:0016705">
    <property type="term" value="F:oxidoreductase activity, acting on paired donors, with incorporation or reduction of molecular oxygen"/>
    <property type="evidence" value="ECO:0007669"/>
    <property type="project" value="InterPro"/>
</dbReference>
<sequence>MSQEALAARFREVNGEHPMSAEDDAYVNRQYRVLAELCAEHGRDPDDVRRLMLAGELPLPGYLRSDGAEMVPADLFELPDQVGPGDLHAWFVAQWEDIAEGNEEWEAYLSGQYVCLHSVTPATIQRKGELIQAIDATTDPAALKPLVDELDELEPEFTGYDRLRFGGPVSRDTHITAIRERLDS</sequence>
<proteinExistence type="predicted"/>
<gene>
    <name evidence="1" type="ORF">EV138_2773</name>
</gene>
<evidence type="ECO:0000313" key="1">
    <source>
        <dbReference type="EMBL" id="TDU89213.1"/>
    </source>
</evidence>
<organism evidence="1 2">
    <name type="scientific">Kribbella voronezhensis</name>
    <dbReference type="NCBI Taxonomy" id="2512212"/>
    <lineage>
        <taxon>Bacteria</taxon>
        <taxon>Bacillati</taxon>
        <taxon>Actinomycetota</taxon>
        <taxon>Actinomycetes</taxon>
        <taxon>Propionibacteriales</taxon>
        <taxon>Kribbellaceae</taxon>
        <taxon>Kribbella</taxon>
    </lineage>
</organism>
<dbReference type="InterPro" id="IPR036661">
    <property type="entry name" value="Luciferase-like_sf"/>
</dbReference>
<dbReference type="InterPro" id="IPR045694">
    <property type="entry name" value="DUF6058"/>
</dbReference>
<evidence type="ECO:0000313" key="2">
    <source>
        <dbReference type="Proteomes" id="UP000295151"/>
    </source>
</evidence>
<protein>
    <submittedName>
        <fullName evidence="1">Uncharacterized protein</fullName>
    </submittedName>
</protein>
<dbReference type="Pfam" id="PF19531">
    <property type="entry name" value="DUF6058"/>
    <property type="match status" value="1"/>
</dbReference>
<accession>A0A4V3FK82</accession>
<keyword evidence="2" id="KW-1185">Reference proteome</keyword>
<dbReference type="EMBL" id="SOCE01000001">
    <property type="protein sequence ID" value="TDU89213.1"/>
    <property type="molecule type" value="Genomic_DNA"/>
</dbReference>
<dbReference type="OrthoDB" id="9132139at2"/>
<dbReference type="RefSeq" id="WP_133979242.1">
    <property type="nucleotide sequence ID" value="NZ_SOCE01000001.1"/>
</dbReference>
<dbReference type="SUPFAM" id="SSF51679">
    <property type="entry name" value="Bacterial luciferase-like"/>
    <property type="match status" value="1"/>
</dbReference>